<keyword evidence="3" id="KW-1185">Reference proteome</keyword>
<dbReference type="InterPro" id="IPR012866">
    <property type="entry name" value="DUF1644"/>
</dbReference>
<dbReference type="PANTHER" id="PTHR31197">
    <property type="entry name" value="OS01G0612600 PROTEIN"/>
    <property type="match status" value="1"/>
</dbReference>
<dbReference type="AlphaFoldDB" id="A0A6A4PH73"/>
<dbReference type="Pfam" id="PF07800">
    <property type="entry name" value="DUF1644"/>
    <property type="match status" value="1"/>
</dbReference>
<organism evidence="2 3">
    <name type="scientific">Lupinus albus</name>
    <name type="common">White lupine</name>
    <name type="synonym">Lupinus termis</name>
    <dbReference type="NCBI Taxonomy" id="3870"/>
    <lineage>
        <taxon>Eukaryota</taxon>
        <taxon>Viridiplantae</taxon>
        <taxon>Streptophyta</taxon>
        <taxon>Embryophyta</taxon>
        <taxon>Tracheophyta</taxon>
        <taxon>Spermatophyta</taxon>
        <taxon>Magnoliopsida</taxon>
        <taxon>eudicotyledons</taxon>
        <taxon>Gunneridae</taxon>
        <taxon>Pentapetalae</taxon>
        <taxon>rosids</taxon>
        <taxon>fabids</taxon>
        <taxon>Fabales</taxon>
        <taxon>Fabaceae</taxon>
        <taxon>Papilionoideae</taxon>
        <taxon>50 kb inversion clade</taxon>
        <taxon>genistoids sensu lato</taxon>
        <taxon>core genistoids</taxon>
        <taxon>Genisteae</taxon>
        <taxon>Lupinus</taxon>
    </lineage>
</organism>
<feature type="compositionally biased region" description="Basic residues" evidence="1">
    <location>
        <begin position="1"/>
        <end position="12"/>
    </location>
</feature>
<dbReference type="Proteomes" id="UP000447434">
    <property type="component" value="Chromosome 13"/>
</dbReference>
<feature type="region of interest" description="Disordered" evidence="1">
    <location>
        <begin position="270"/>
        <end position="309"/>
    </location>
</feature>
<gene>
    <name evidence="2" type="ORF">Lalb_Chr13g0291541</name>
</gene>
<evidence type="ECO:0000313" key="3">
    <source>
        <dbReference type="Proteomes" id="UP000447434"/>
    </source>
</evidence>
<dbReference type="Gene3D" id="3.30.40.10">
    <property type="entry name" value="Zinc/RING finger domain, C3HC4 (zinc finger)"/>
    <property type="match status" value="1"/>
</dbReference>
<dbReference type="EMBL" id="WOCE01000013">
    <property type="protein sequence ID" value="KAE9600871.1"/>
    <property type="molecule type" value="Genomic_DNA"/>
</dbReference>
<evidence type="ECO:0000256" key="1">
    <source>
        <dbReference type="SAM" id="MobiDB-lite"/>
    </source>
</evidence>
<name>A0A6A4PH73_LUPAL</name>
<accession>A0A6A4PH73</accession>
<dbReference type="PANTHER" id="PTHR31197:SF12">
    <property type="entry name" value="OS02G0770600 PROTEIN"/>
    <property type="match status" value="1"/>
</dbReference>
<sequence length="329" mass="37252">MAKGSSGRHRIASRQNKLAPYPPPAPCKRDICEDMCQKKCPKAFYKKEWEDVTCSVCMEYPHNAVLLLCSSHDNGCRPYMCGTSFRHSNCLAQYKKAYTKIMEDSVGSPGALLDTNSAVEKSEITKLVCPLCRGQVKGWTVVEPVRDYLNAKPRNCMQDSCSYVGNYKELRKHVKAEHPLARPRDVDPARQRKWRWLELEREREDVMSSVTSTMPGAMVFGDYVIERHHNDFDSDEDEGGTDNAERNVRLQMGLEAVNFFLLMHSVRQRNGPNSLSRQPMPDLTSAGQNAASGMDFSREDNDNDDSGIPLGLAARRRRWREAHARFGGS</sequence>
<reference evidence="3" key="1">
    <citation type="journal article" date="2020" name="Nat. Commun.">
        <title>Genome sequence of the cluster root forming white lupin.</title>
        <authorList>
            <person name="Hufnagel B."/>
            <person name="Marques A."/>
            <person name="Soriano A."/>
            <person name="Marques L."/>
            <person name="Divol F."/>
            <person name="Doumas P."/>
            <person name="Sallet E."/>
            <person name="Mancinotti D."/>
            <person name="Carrere S."/>
            <person name="Marande W."/>
            <person name="Arribat S."/>
            <person name="Keller J."/>
            <person name="Huneau C."/>
            <person name="Blein T."/>
            <person name="Aime D."/>
            <person name="Laguerre M."/>
            <person name="Taylor J."/>
            <person name="Schubert V."/>
            <person name="Nelson M."/>
            <person name="Geu-Flores F."/>
            <person name="Crespi M."/>
            <person name="Gallardo-Guerrero K."/>
            <person name="Delaux P.-M."/>
            <person name="Salse J."/>
            <person name="Berges H."/>
            <person name="Guyot R."/>
            <person name="Gouzy J."/>
            <person name="Peret B."/>
        </authorList>
    </citation>
    <scope>NUCLEOTIDE SEQUENCE [LARGE SCALE GENOMIC DNA]</scope>
    <source>
        <strain evidence="3">cv. Amiga</strain>
    </source>
</reference>
<dbReference type="InterPro" id="IPR013083">
    <property type="entry name" value="Znf_RING/FYVE/PHD"/>
</dbReference>
<protein>
    <submittedName>
        <fullName evidence="2">Putative transcription factor C2H2 family</fullName>
    </submittedName>
</protein>
<proteinExistence type="predicted"/>
<dbReference type="OrthoDB" id="1921166at2759"/>
<feature type="region of interest" description="Disordered" evidence="1">
    <location>
        <begin position="1"/>
        <end position="22"/>
    </location>
</feature>
<evidence type="ECO:0000313" key="2">
    <source>
        <dbReference type="EMBL" id="KAE9600871.1"/>
    </source>
</evidence>
<comment type="caution">
    <text evidence="2">The sequence shown here is derived from an EMBL/GenBank/DDBJ whole genome shotgun (WGS) entry which is preliminary data.</text>
</comment>